<keyword evidence="6" id="KW-1185">Reference proteome</keyword>
<evidence type="ECO:0000256" key="2">
    <source>
        <dbReference type="ARBA" id="ARBA00023315"/>
    </source>
</evidence>
<proteinExistence type="predicted"/>
<feature type="domain" description="N-acetyltransferase" evidence="3">
    <location>
        <begin position="1"/>
        <end position="145"/>
    </location>
</feature>
<sequence>MEFKVFTENDLIECTKIFIEVFNDEPWNDEWTFERAKQYITDFYHTPGFFGVLAIEKGEMIGFIHGVNKAWWSGNEFYINEMGVKQQWRNQGVGKALLEQLIKELEDSEISNFALLTNRGTSAEAFYKKNGFQEIERLVFYSRDI</sequence>
<dbReference type="AlphaFoldDB" id="A0A6B3W1W7"/>
<protein>
    <submittedName>
        <fullName evidence="5">GNAT family N-acetyltransferase</fullName>
    </submittedName>
</protein>
<dbReference type="Pfam" id="PF00583">
    <property type="entry name" value="Acetyltransf_1"/>
    <property type="match status" value="1"/>
</dbReference>
<evidence type="ECO:0000256" key="1">
    <source>
        <dbReference type="ARBA" id="ARBA00022679"/>
    </source>
</evidence>
<dbReference type="CDD" id="cd04301">
    <property type="entry name" value="NAT_SF"/>
    <property type="match status" value="1"/>
</dbReference>
<dbReference type="InterPro" id="IPR000182">
    <property type="entry name" value="GNAT_dom"/>
</dbReference>
<dbReference type="Proteomes" id="UP000472971">
    <property type="component" value="Unassembled WGS sequence"/>
</dbReference>
<evidence type="ECO:0000313" key="6">
    <source>
        <dbReference type="Proteomes" id="UP000472971"/>
    </source>
</evidence>
<dbReference type="Gene3D" id="3.40.630.30">
    <property type="match status" value="1"/>
</dbReference>
<reference evidence="4 7" key="2">
    <citation type="submission" date="2020-07" db="EMBL/GenBank/DDBJ databases">
        <authorList>
            <person name="Feng H."/>
        </authorList>
    </citation>
    <scope>NUCLEOTIDE SEQUENCE [LARGE SCALE GENOMIC DNA]</scope>
    <source>
        <strain evidence="7">s-12</strain>
        <strain evidence="4">S-12</strain>
    </source>
</reference>
<dbReference type="EMBL" id="JAAIWN010000016">
    <property type="protein sequence ID" value="NEY81534.1"/>
    <property type="molecule type" value="Genomic_DNA"/>
</dbReference>
<dbReference type="SUPFAM" id="SSF55729">
    <property type="entry name" value="Acyl-CoA N-acyltransferases (Nat)"/>
    <property type="match status" value="1"/>
</dbReference>
<evidence type="ECO:0000259" key="3">
    <source>
        <dbReference type="PROSITE" id="PS51186"/>
    </source>
</evidence>
<reference evidence="5 6" key="1">
    <citation type="submission" date="2020-02" db="EMBL/GenBank/DDBJ databases">
        <title>Bacillus aquiflavi sp. nov., isolated from yellow water of strong flavor Chinese baijiu in Yibin region of China.</title>
        <authorList>
            <person name="Xie J."/>
        </authorList>
    </citation>
    <scope>NUCLEOTIDE SEQUENCE [LARGE SCALE GENOMIC DNA]</scope>
    <source>
        <strain evidence="5 6">3H-10</strain>
    </source>
</reference>
<accession>A0A6B3W1W7</accession>
<gene>
    <name evidence="5" type="ORF">G4D64_08405</name>
    <name evidence="4" type="ORF">H1Z61_09005</name>
</gene>
<name>A0A6B3W1W7_9BACI</name>
<keyword evidence="1 5" id="KW-0808">Transferase</keyword>
<evidence type="ECO:0000313" key="7">
    <source>
        <dbReference type="Proteomes" id="UP000570010"/>
    </source>
</evidence>
<dbReference type="PANTHER" id="PTHR43420:SF47">
    <property type="entry name" value="N-ACETYLTRANSFERASE DOMAIN-CONTAINING PROTEIN"/>
    <property type="match status" value="1"/>
</dbReference>
<dbReference type="PANTHER" id="PTHR43420">
    <property type="entry name" value="ACETYLTRANSFERASE"/>
    <property type="match status" value="1"/>
</dbReference>
<evidence type="ECO:0000313" key="4">
    <source>
        <dbReference type="EMBL" id="MBA4537277.1"/>
    </source>
</evidence>
<dbReference type="Proteomes" id="UP000570010">
    <property type="component" value="Unassembled WGS sequence"/>
</dbReference>
<dbReference type="InterPro" id="IPR016181">
    <property type="entry name" value="Acyl_CoA_acyltransferase"/>
</dbReference>
<dbReference type="GO" id="GO:0016747">
    <property type="term" value="F:acyltransferase activity, transferring groups other than amino-acyl groups"/>
    <property type="evidence" value="ECO:0007669"/>
    <property type="project" value="InterPro"/>
</dbReference>
<keyword evidence="2" id="KW-0012">Acyltransferase</keyword>
<dbReference type="RefSeq" id="WP_163241924.1">
    <property type="nucleotide sequence ID" value="NZ_CP082780.1"/>
</dbReference>
<evidence type="ECO:0000313" key="5">
    <source>
        <dbReference type="EMBL" id="NEY81534.1"/>
    </source>
</evidence>
<comment type="caution">
    <text evidence="5">The sequence shown here is derived from an EMBL/GenBank/DDBJ whole genome shotgun (WGS) entry which is preliminary data.</text>
</comment>
<dbReference type="InterPro" id="IPR050680">
    <property type="entry name" value="YpeA/RimI_acetyltransf"/>
</dbReference>
<dbReference type="EMBL" id="JACEIO010000018">
    <property type="protein sequence ID" value="MBA4537277.1"/>
    <property type="molecule type" value="Genomic_DNA"/>
</dbReference>
<organism evidence="5 6">
    <name type="scientific">Bacillus aquiflavi</name>
    <dbReference type="NCBI Taxonomy" id="2672567"/>
    <lineage>
        <taxon>Bacteria</taxon>
        <taxon>Bacillati</taxon>
        <taxon>Bacillota</taxon>
        <taxon>Bacilli</taxon>
        <taxon>Bacillales</taxon>
        <taxon>Bacillaceae</taxon>
        <taxon>Bacillus</taxon>
    </lineage>
</organism>
<dbReference type="PROSITE" id="PS51186">
    <property type="entry name" value="GNAT"/>
    <property type="match status" value="1"/>
</dbReference>